<evidence type="ECO:0000313" key="2">
    <source>
        <dbReference type="EMBL" id="UYO63948.1"/>
    </source>
</evidence>
<dbReference type="PANTHER" id="PTHR43757:SF2">
    <property type="entry name" value="AMINOMETHYLTRANSFERASE, MITOCHONDRIAL"/>
    <property type="match status" value="1"/>
</dbReference>
<reference evidence="2" key="1">
    <citation type="submission" date="2021-11" db="EMBL/GenBank/DDBJ databases">
        <title>Isoprene-degrading acetogen.</title>
        <authorList>
            <person name="Yang Y."/>
            <person name="Jin H."/>
            <person name="Yan J."/>
        </authorList>
    </citation>
    <scope>NUCLEOTIDE SEQUENCE</scope>
    <source>
        <strain evidence="2">Berkeley</strain>
    </source>
</reference>
<dbReference type="InterPro" id="IPR028896">
    <property type="entry name" value="GcvT/YgfZ/DmdA"/>
</dbReference>
<dbReference type="EMBL" id="CP087994">
    <property type="protein sequence ID" value="UYO63948.1"/>
    <property type="molecule type" value="Genomic_DNA"/>
</dbReference>
<proteinExistence type="predicted"/>
<dbReference type="PANTHER" id="PTHR43757">
    <property type="entry name" value="AMINOMETHYLTRANSFERASE"/>
    <property type="match status" value="1"/>
</dbReference>
<dbReference type="InterPro" id="IPR027266">
    <property type="entry name" value="TrmE/GcvT-like"/>
</dbReference>
<evidence type="ECO:0000313" key="3">
    <source>
        <dbReference type="Proteomes" id="UP001163550"/>
    </source>
</evidence>
<dbReference type="Proteomes" id="UP001163550">
    <property type="component" value="Chromosome"/>
</dbReference>
<dbReference type="Gene3D" id="3.30.1360.120">
    <property type="entry name" value="Probable tRNA modification gtpase trme, domain 1"/>
    <property type="match status" value="1"/>
</dbReference>
<organism evidence="2 3">
    <name type="scientific">Acetobacterium wieringae</name>
    <dbReference type="NCBI Taxonomy" id="52694"/>
    <lineage>
        <taxon>Bacteria</taxon>
        <taxon>Bacillati</taxon>
        <taxon>Bacillota</taxon>
        <taxon>Clostridia</taxon>
        <taxon>Eubacteriales</taxon>
        <taxon>Eubacteriaceae</taxon>
        <taxon>Acetobacterium</taxon>
    </lineage>
</organism>
<keyword evidence="3" id="KW-1185">Reference proteome</keyword>
<accession>A0ABY6HHQ0</accession>
<protein>
    <submittedName>
        <fullName evidence="2">Aminomethyl transferase family protein</fullName>
    </submittedName>
</protein>
<name>A0ABY6HHQ0_9FIRM</name>
<dbReference type="Pfam" id="PF01571">
    <property type="entry name" value="GCV_T"/>
    <property type="match status" value="1"/>
</dbReference>
<dbReference type="InterPro" id="IPR006222">
    <property type="entry name" value="GCVT_N"/>
</dbReference>
<dbReference type="GO" id="GO:0016740">
    <property type="term" value="F:transferase activity"/>
    <property type="evidence" value="ECO:0007669"/>
    <property type="project" value="UniProtKB-KW"/>
</dbReference>
<gene>
    <name evidence="2" type="ORF">LNN31_05895</name>
</gene>
<sequence length="472" mass="52233">MSKAVKADFSVSGLGGDSVLGGAGAMSNPANEGATLFFQMAPGMNIPYEYGGVKQEIQGYRDSAWIGTTLMISPIYDVVGKDAVKFLNSICINDFTKLGMNGLRHAVICNDKGQIMTDGVVIRIEEERYRTYWLNPPIDYLLKNSGMDVTGEDKTGQEYFIQIAGEKSLEILEDAFEADLHDIKFARHRKEQMDGKSVEVIRLGMSGNLAYEIHGPMSDFDAVYRKVWASGEKFGATKLGMHAYNLFNHTEAGFPNIHLHYPLPWFESDQGLADYLAQNPAMGGMNSNRKLAGSVGDELKSRFVTPYDVGWSFLVNFNHEFTGKAALEEIAKKPDRTVTTLEWNADDVAAVFATMLRPGQTPCDDITKQSDLSLGENSFNGYTEYRADKVLLNGQQIGISSGRIISYPYNSMISLAFIAPEYAVEGTAVTVLWGTPGTPQKEIRATVAKYPYNKELIRNEDRDVSDIPGYKK</sequence>
<dbReference type="PIRSF" id="PIRSF006487">
    <property type="entry name" value="GcvT"/>
    <property type="match status" value="1"/>
</dbReference>
<keyword evidence="2" id="KW-0808">Transferase</keyword>
<feature type="domain" description="GCVT N-terminal" evidence="1">
    <location>
        <begin position="39"/>
        <end position="254"/>
    </location>
</feature>
<evidence type="ECO:0000259" key="1">
    <source>
        <dbReference type="Pfam" id="PF01571"/>
    </source>
</evidence>
<dbReference type="SUPFAM" id="SSF103025">
    <property type="entry name" value="Folate-binding domain"/>
    <property type="match status" value="1"/>
</dbReference>
<dbReference type="RefSeq" id="WP_263993037.1">
    <property type="nucleotide sequence ID" value="NZ_CP087994.1"/>
</dbReference>